<dbReference type="Gene3D" id="3.20.20.80">
    <property type="entry name" value="Glycosidases"/>
    <property type="match status" value="1"/>
</dbReference>
<dbReference type="SMART" id="SM00642">
    <property type="entry name" value="Aamy"/>
    <property type="match status" value="1"/>
</dbReference>
<dbReference type="GO" id="GO:0005975">
    <property type="term" value="P:carbohydrate metabolic process"/>
    <property type="evidence" value="ECO:0007669"/>
    <property type="project" value="InterPro"/>
</dbReference>
<dbReference type="Gene3D" id="2.60.40.10">
    <property type="entry name" value="Immunoglobulins"/>
    <property type="match status" value="1"/>
</dbReference>
<comment type="similarity">
    <text evidence="1">Belongs to the glycosyl hydrolase 13 family.</text>
</comment>
<name>A0A7X1B5A5_9BACT</name>
<dbReference type="InterPro" id="IPR014756">
    <property type="entry name" value="Ig_E-set"/>
</dbReference>
<dbReference type="InterPro" id="IPR017853">
    <property type="entry name" value="GH"/>
</dbReference>
<evidence type="ECO:0000256" key="1">
    <source>
        <dbReference type="ARBA" id="ARBA00008061"/>
    </source>
</evidence>
<accession>A0A7X1B5A5</accession>
<dbReference type="SUPFAM" id="SSF81296">
    <property type="entry name" value="E set domains"/>
    <property type="match status" value="1"/>
</dbReference>
<feature type="domain" description="Glycosyl hydrolase family 13 catalytic" evidence="2">
    <location>
        <begin position="363"/>
        <end position="708"/>
    </location>
</feature>
<dbReference type="Pfam" id="PF00128">
    <property type="entry name" value="Alpha-amylase"/>
    <property type="match status" value="1"/>
</dbReference>
<dbReference type="Pfam" id="PF02922">
    <property type="entry name" value="CBM_48"/>
    <property type="match status" value="1"/>
</dbReference>
<dbReference type="InterPro" id="IPR006047">
    <property type="entry name" value="GH13_cat_dom"/>
</dbReference>
<dbReference type="CDD" id="cd02860">
    <property type="entry name" value="E_set_Pullulanase"/>
    <property type="match status" value="1"/>
</dbReference>
<organism evidence="3 4">
    <name type="scientific">Pelagicoccus albus</name>
    <dbReference type="NCBI Taxonomy" id="415222"/>
    <lineage>
        <taxon>Bacteria</taxon>
        <taxon>Pseudomonadati</taxon>
        <taxon>Verrucomicrobiota</taxon>
        <taxon>Opitutia</taxon>
        <taxon>Puniceicoccales</taxon>
        <taxon>Pelagicoccaceae</taxon>
        <taxon>Pelagicoccus</taxon>
    </lineage>
</organism>
<dbReference type="EMBL" id="JACHVC010000007">
    <property type="protein sequence ID" value="MBC2605877.1"/>
    <property type="molecule type" value="Genomic_DNA"/>
</dbReference>
<dbReference type="InterPro" id="IPR013783">
    <property type="entry name" value="Ig-like_fold"/>
</dbReference>
<proteinExistence type="inferred from homology"/>
<dbReference type="InterPro" id="IPR004193">
    <property type="entry name" value="Glyco_hydro_13_N"/>
</dbReference>
<dbReference type="Proteomes" id="UP000526501">
    <property type="component" value="Unassembled WGS sequence"/>
</dbReference>
<reference evidence="3 4" key="1">
    <citation type="submission" date="2020-07" db="EMBL/GenBank/DDBJ databases">
        <authorList>
            <person name="Feng X."/>
        </authorList>
    </citation>
    <scope>NUCLEOTIDE SEQUENCE [LARGE SCALE GENOMIC DNA]</scope>
    <source>
        <strain evidence="3 4">JCM23202</strain>
    </source>
</reference>
<dbReference type="PANTHER" id="PTHR43002">
    <property type="entry name" value="GLYCOGEN DEBRANCHING ENZYME"/>
    <property type="match status" value="1"/>
</dbReference>
<protein>
    <submittedName>
        <fullName evidence="3">Glycoside hydrolase family 1</fullName>
    </submittedName>
</protein>
<sequence>MSSPTAARHLRKAYLTSLSEGVVELSKDWRASRMPPIRFEGQRAGHISLFPLPALEYAAQSGYYIDQKGKIVFVFYPDKYSKIEYEHTSIYVVGNFNGWQKAIGDEAWELKPETVGGVEVLLLRADKKIFQDDPSCFFKFVTKEHHWFLPDVTAPNLSSDGMGNRNYVFDAKRSGKHRIGFILKSPIEFSSTNTLLYHTRKGVERTELSLGEFFLSLKSEKELGAVVEDGSVTFRIFAPRAKWVKVGYFEDLEKPKKIKWLLMKRDEDFVWEASVDRDLVGFYYWYSIDGPKENTSLFDPSVKVLDPYAKAVVGREGPAIVIDDSRYGKLDTSFRNPQWQDLIVLEGHVRDFVGKAPGVERVEGRPLGFSDLASYAKREDFYPKKLGVNAIELQPIQENDSQSYGEYHWGYMTANYFAPHSGYGRDPKNGTQVEEFRDLVKTLHEEGFAVILDVVYNHVGEPAHLMFVDKLYYFQMSGDGALSNWSGCGNDFRSEAPMAKRLIIDSLKHLVQFYGVDGFRFDLADLVGKPVLKEVEKELKAIRPDLILIAEPWSFRGHIGPELRDTGFASWNDGYREWLKGYVRGEAGIDATKYFMKGSPDHYATWPAQTVNYVESHDDRVWIDDITENGYHDGTLPTQRDIARTRMMAAMLMMSVGMPMFHAGMDFLGTKNGVRNTYQDGPRNELNYKRSLEYPSCAKYFADWVAFRKSERGKLIRHYSRAPEGFFEFLPAESGNSFACVYNASGEWGSRKLLFAANPGLGAAEIPLKNWSGKKWKQIADHERFLTDQDQAWSNLPDKVVFLPRLACALWELQCD</sequence>
<comment type="caution">
    <text evidence="3">The sequence shown here is derived from an EMBL/GenBank/DDBJ whole genome shotgun (WGS) entry which is preliminary data.</text>
</comment>
<evidence type="ECO:0000259" key="2">
    <source>
        <dbReference type="SMART" id="SM00642"/>
    </source>
</evidence>
<evidence type="ECO:0000313" key="4">
    <source>
        <dbReference type="Proteomes" id="UP000526501"/>
    </source>
</evidence>
<gene>
    <name evidence="3" type="ORF">H5P27_07455</name>
</gene>
<dbReference type="GO" id="GO:0004553">
    <property type="term" value="F:hydrolase activity, hydrolyzing O-glycosyl compounds"/>
    <property type="evidence" value="ECO:0007669"/>
    <property type="project" value="InterPro"/>
</dbReference>
<evidence type="ECO:0000313" key="3">
    <source>
        <dbReference type="EMBL" id="MBC2605877.1"/>
    </source>
</evidence>
<keyword evidence="4" id="KW-1185">Reference proteome</keyword>
<keyword evidence="3" id="KW-0378">Hydrolase</keyword>
<dbReference type="RefSeq" id="WP_185659765.1">
    <property type="nucleotide sequence ID" value="NZ_CAWPOO010000007.1"/>
</dbReference>
<dbReference type="AlphaFoldDB" id="A0A7X1B5A5"/>
<dbReference type="SUPFAM" id="SSF51445">
    <property type="entry name" value="(Trans)glycosidases"/>
    <property type="match status" value="1"/>
</dbReference>